<dbReference type="EMBL" id="CAIIXF020000011">
    <property type="protein sequence ID" value="CAH1798573.1"/>
    <property type="molecule type" value="Genomic_DNA"/>
</dbReference>
<dbReference type="InterPro" id="IPR012677">
    <property type="entry name" value="Nucleotide-bd_a/b_plait_sf"/>
</dbReference>
<accession>A0A8S4PWI0</accession>
<sequence length="101" mass="11938">GKYDLYVMGPLNVSTSELRKIFEKFGSMTIARRWGRQQDKFAHVLFETQEGRDLVFKQHPGKMFIKNQTHKISKRMLDPHEPDYQPKHVSISLYNALLWDS</sequence>
<feature type="non-terminal residue" evidence="1">
    <location>
        <position position="1"/>
    </location>
</feature>
<evidence type="ECO:0000313" key="1">
    <source>
        <dbReference type="EMBL" id="CAH1798573.1"/>
    </source>
</evidence>
<proteinExistence type="predicted"/>
<protein>
    <recommendedName>
        <fullName evidence="3">RRM domain-containing protein</fullName>
    </recommendedName>
</protein>
<dbReference type="AlphaFoldDB" id="A0A8S4PWI0"/>
<dbReference type="SUPFAM" id="SSF54928">
    <property type="entry name" value="RNA-binding domain, RBD"/>
    <property type="match status" value="1"/>
</dbReference>
<dbReference type="Gene3D" id="3.30.70.330">
    <property type="match status" value="1"/>
</dbReference>
<name>A0A8S4PWI0_OWEFU</name>
<evidence type="ECO:0000313" key="2">
    <source>
        <dbReference type="Proteomes" id="UP000749559"/>
    </source>
</evidence>
<evidence type="ECO:0008006" key="3">
    <source>
        <dbReference type="Google" id="ProtNLM"/>
    </source>
</evidence>
<comment type="caution">
    <text evidence="1">The sequence shown here is derived from an EMBL/GenBank/DDBJ whole genome shotgun (WGS) entry which is preliminary data.</text>
</comment>
<organism evidence="1 2">
    <name type="scientific">Owenia fusiformis</name>
    <name type="common">Polychaete worm</name>
    <dbReference type="NCBI Taxonomy" id="6347"/>
    <lineage>
        <taxon>Eukaryota</taxon>
        <taxon>Metazoa</taxon>
        <taxon>Spiralia</taxon>
        <taxon>Lophotrochozoa</taxon>
        <taxon>Annelida</taxon>
        <taxon>Polychaeta</taxon>
        <taxon>Sedentaria</taxon>
        <taxon>Canalipalpata</taxon>
        <taxon>Sabellida</taxon>
        <taxon>Oweniida</taxon>
        <taxon>Oweniidae</taxon>
        <taxon>Owenia</taxon>
    </lineage>
</organism>
<dbReference type="Proteomes" id="UP000749559">
    <property type="component" value="Unassembled WGS sequence"/>
</dbReference>
<dbReference type="CDD" id="cd00590">
    <property type="entry name" value="RRM_SF"/>
    <property type="match status" value="1"/>
</dbReference>
<gene>
    <name evidence="1" type="ORF">OFUS_LOCUS22706</name>
</gene>
<dbReference type="GO" id="GO:0003676">
    <property type="term" value="F:nucleic acid binding"/>
    <property type="evidence" value="ECO:0007669"/>
    <property type="project" value="InterPro"/>
</dbReference>
<reference evidence="1" key="1">
    <citation type="submission" date="2022-03" db="EMBL/GenBank/DDBJ databases">
        <authorList>
            <person name="Martin C."/>
        </authorList>
    </citation>
    <scope>NUCLEOTIDE SEQUENCE</scope>
</reference>
<dbReference type="InterPro" id="IPR035979">
    <property type="entry name" value="RBD_domain_sf"/>
</dbReference>
<keyword evidence="2" id="KW-1185">Reference proteome</keyword>